<evidence type="ECO:0000259" key="4">
    <source>
        <dbReference type="PROSITE" id="PS50949"/>
    </source>
</evidence>
<dbReference type="Pfam" id="PF00392">
    <property type="entry name" value="GntR"/>
    <property type="match status" value="1"/>
</dbReference>
<dbReference type="InterPro" id="IPR011711">
    <property type="entry name" value="GntR_C"/>
</dbReference>
<keyword evidence="1" id="KW-0805">Transcription regulation</keyword>
<evidence type="ECO:0000313" key="5">
    <source>
        <dbReference type="EMBL" id="MBD8042938.1"/>
    </source>
</evidence>
<evidence type="ECO:0000313" key="6">
    <source>
        <dbReference type="Proteomes" id="UP000652763"/>
    </source>
</evidence>
<dbReference type="PANTHER" id="PTHR43537:SF47">
    <property type="entry name" value="REGULATORY PROTEIN GNTR HTH"/>
    <property type="match status" value="1"/>
</dbReference>
<dbReference type="InterPro" id="IPR008920">
    <property type="entry name" value="TF_FadR/GntR_C"/>
</dbReference>
<dbReference type="PANTHER" id="PTHR43537">
    <property type="entry name" value="TRANSCRIPTIONAL REGULATOR, GNTR FAMILY"/>
    <property type="match status" value="1"/>
</dbReference>
<proteinExistence type="predicted"/>
<reference evidence="5 6" key="1">
    <citation type="submission" date="2020-08" db="EMBL/GenBank/DDBJ databases">
        <title>A Genomic Blueprint of the Chicken Gut Microbiome.</title>
        <authorList>
            <person name="Gilroy R."/>
            <person name="Ravi A."/>
            <person name="Getino M."/>
            <person name="Pursley I."/>
            <person name="Horton D.L."/>
            <person name="Alikhan N.-F."/>
            <person name="Baker D."/>
            <person name="Gharbi K."/>
            <person name="Hall N."/>
            <person name="Watson M."/>
            <person name="Adriaenssens E.M."/>
            <person name="Foster-Nyarko E."/>
            <person name="Jarju S."/>
            <person name="Secka A."/>
            <person name="Antonio M."/>
            <person name="Oren A."/>
            <person name="Chaudhuri R."/>
            <person name="La Ragione R.M."/>
            <person name="Hildebrand F."/>
            <person name="Pallen M.J."/>
        </authorList>
    </citation>
    <scope>NUCLEOTIDE SEQUENCE [LARGE SCALE GENOMIC DNA]</scope>
    <source>
        <strain evidence="5 6">Sa2BUA2</strain>
    </source>
</reference>
<dbReference type="PROSITE" id="PS50949">
    <property type="entry name" value="HTH_GNTR"/>
    <property type="match status" value="1"/>
</dbReference>
<sequence length="226" mass="25237">MNRPDPAGLLPQPRRESLVEQVIEQFRHRITRGDWPVGLRIPTEQALVEQLGVARNTVREAVRALANNGLLDIRQGSGTYVIATSELAGVMQRRFAQDSTDDVTELLRELAASGARLAAQRRTDADLERLDVLLGQRDQAWDYGDLENYLEADAQFHRAIVAASHNASLISLYADLDEVWRSILRRRIGSMQPGTRRPHEDIVQAIRSHDGAAADFHARADLMGDS</sequence>
<dbReference type="Pfam" id="PF07729">
    <property type="entry name" value="FCD"/>
    <property type="match status" value="1"/>
</dbReference>
<keyword evidence="6" id="KW-1185">Reference proteome</keyword>
<name>A0ABR8YFN5_9MICC</name>
<evidence type="ECO:0000256" key="2">
    <source>
        <dbReference type="ARBA" id="ARBA00023125"/>
    </source>
</evidence>
<evidence type="ECO:0000256" key="1">
    <source>
        <dbReference type="ARBA" id="ARBA00023015"/>
    </source>
</evidence>
<keyword evidence="2" id="KW-0238">DNA-binding</keyword>
<dbReference type="SUPFAM" id="SSF46785">
    <property type="entry name" value="Winged helix' DNA-binding domain"/>
    <property type="match status" value="1"/>
</dbReference>
<gene>
    <name evidence="5" type="ORF">H9638_03830</name>
</gene>
<organism evidence="5 6">
    <name type="scientific">Arthrobacter pullicola</name>
    <dbReference type="NCBI Taxonomy" id="2762224"/>
    <lineage>
        <taxon>Bacteria</taxon>
        <taxon>Bacillati</taxon>
        <taxon>Actinomycetota</taxon>
        <taxon>Actinomycetes</taxon>
        <taxon>Micrococcales</taxon>
        <taxon>Micrococcaceae</taxon>
        <taxon>Arthrobacter</taxon>
    </lineage>
</organism>
<dbReference type="SUPFAM" id="SSF48008">
    <property type="entry name" value="GntR ligand-binding domain-like"/>
    <property type="match status" value="1"/>
</dbReference>
<dbReference type="Gene3D" id="1.10.10.10">
    <property type="entry name" value="Winged helix-like DNA-binding domain superfamily/Winged helix DNA-binding domain"/>
    <property type="match status" value="1"/>
</dbReference>
<keyword evidence="3" id="KW-0804">Transcription</keyword>
<protein>
    <submittedName>
        <fullName evidence="5">FadR family transcriptional regulator</fullName>
    </submittedName>
</protein>
<dbReference type="InterPro" id="IPR000524">
    <property type="entry name" value="Tscrpt_reg_HTH_GntR"/>
</dbReference>
<evidence type="ECO:0000256" key="3">
    <source>
        <dbReference type="ARBA" id="ARBA00023163"/>
    </source>
</evidence>
<dbReference type="EMBL" id="JACSQC010000002">
    <property type="protein sequence ID" value="MBD8042938.1"/>
    <property type="molecule type" value="Genomic_DNA"/>
</dbReference>
<dbReference type="Proteomes" id="UP000652763">
    <property type="component" value="Unassembled WGS sequence"/>
</dbReference>
<dbReference type="InterPro" id="IPR036388">
    <property type="entry name" value="WH-like_DNA-bd_sf"/>
</dbReference>
<comment type="caution">
    <text evidence="5">The sequence shown here is derived from an EMBL/GenBank/DDBJ whole genome shotgun (WGS) entry which is preliminary data.</text>
</comment>
<dbReference type="Gene3D" id="1.20.120.530">
    <property type="entry name" value="GntR ligand-binding domain-like"/>
    <property type="match status" value="1"/>
</dbReference>
<feature type="domain" description="HTH gntR-type" evidence="4">
    <location>
        <begin position="16"/>
        <end position="84"/>
    </location>
</feature>
<dbReference type="RefSeq" id="WP_191745899.1">
    <property type="nucleotide sequence ID" value="NZ_JACSQC010000002.1"/>
</dbReference>
<dbReference type="CDD" id="cd07377">
    <property type="entry name" value="WHTH_GntR"/>
    <property type="match status" value="1"/>
</dbReference>
<dbReference type="InterPro" id="IPR036390">
    <property type="entry name" value="WH_DNA-bd_sf"/>
</dbReference>
<accession>A0ABR8YFN5</accession>
<dbReference type="SMART" id="SM00345">
    <property type="entry name" value="HTH_GNTR"/>
    <property type="match status" value="1"/>
</dbReference>
<dbReference type="SMART" id="SM00895">
    <property type="entry name" value="FCD"/>
    <property type="match status" value="1"/>
</dbReference>
<dbReference type="PRINTS" id="PR00035">
    <property type="entry name" value="HTHGNTR"/>
</dbReference>